<dbReference type="GO" id="GO:0090071">
    <property type="term" value="P:negative regulation of ribosome biogenesis"/>
    <property type="evidence" value="ECO:0007669"/>
    <property type="project" value="UniProtKB-UniRule"/>
</dbReference>
<comment type="subcellular location">
    <subcellularLocation>
        <location evidence="2">Cytoplasm</location>
    </subcellularLocation>
</comment>
<dbReference type="GO" id="GO:0005737">
    <property type="term" value="C:cytoplasm"/>
    <property type="evidence" value="ECO:0007669"/>
    <property type="project" value="UniProtKB-SubCell"/>
</dbReference>
<dbReference type="Gene3D" id="3.30.460.10">
    <property type="entry name" value="Beta Polymerase, domain 2"/>
    <property type="match status" value="1"/>
</dbReference>
<accession>A0A1G6PT28</accession>
<dbReference type="OrthoDB" id="9793681at2"/>
<dbReference type="Pfam" id="PF02410">
    <property type="entry name" value="RsfS"/>
    <property type="match status" value="1"/>
</dbReference>
<reference evidence="4" key="1">
    <citation type="submission" date="2016-10" db="EMBL/GenBank/DDBJ databases">
        <authorList>
            <person name="Varghese N."/>
            <person name="Submissions S."/>
        </authorList>
    </citation>
    <scope>NUCLEOTIDE SEQUENCE [LARGE SCALE GENOMIC DNA]</scope>
    <source>
        <strain evidence="4">DSM 25811 / CCM 8410 / LMG 26954 / E90</strain>
    </source>
</reference>
<dbReference type="GO" id="GO:0042256">
    <property type="term" value="P:cytosolic ribosome assembly"/>
    <property type="evidence" value="ECO:0007669"/>
    <property type="project" value="UniProtKB-UniRule"/>
</dbReference>
<dbReference type="NCBIfam" id="TIGR00090">
    <property type="entry name" value="rsfS_iojap_ybeB"/>
    <property type="match status" value="1"/>
</dbReference>
<evidence type="ECO:0000313" key="3">
    <source>
        <dbReference type="EMBL" id="SDC82525.1"/>
    </source>
</evidence>
<dbReference type="Proteomes" id="UP000198757">
    <property type="component" value="Unassembled WGS sequence"/>
</dbReference>
<comment type="subunit">
    <text evidence="2">Interacts with ribosomal protein uL14 (rplN).</text>
</comment>
<dbReference type="PANTHER" id="PTHR21043">
    <property type="entry name" value="IOJAP SUPERFAMILY ORTHOLOG"/>
    <property type="match status" value="1"/>
</dbReference>
<name>A0A1G6PT28_NIADE</name>
<dbReference type="GO" id="GO:0043023">
    <property type="term" value="F:ribosomal large subunit binding"/>
    <property type="evidence" value="ECO:0007669"/>
    <property type="project" value="TreeGrafter"/>
</dbReference>
<keyword evidence="2" id="KW-0810">Translation regulation</keyword>
<dbReference type="PANTHER" id="PTHR21043:SF0">
    <property type="entry name" value="MITOCHONDRIAL ASSEMBLY OF RIBOSOMAL LARGE SUBUNIT PROTEIN 1"/>
    <property type="match status" value="1"/>
</dbReference>
<dbReference type="InterPro" id="IPR004394">
    <property type="entry name" value="Iojap/RsfS/C7orf30"/>
</dbReference>
<protein>
    <recommendedName>
        <fullName evidence="2">Ribosomal silencing factor RsfS</fullName>
    </recommendedName>
</protein>
<evidence type="ECO:0000256" key="2">
    <source>
        <dbReference type="HAMAP-Rule" id="MF_01477"/>
    </source>
</evidence>
<organism evidence="3 4">
    <name type="scientific">Niabella drilacis (strain DSM 25811 / CCM 8410 / CCUG 62505 / LMG 26954 / E90)</name>
    <dbReference type="NCBI Taxonomy" id="1285928"/>
    <lineage>
        <taxon>Bacteria</taxon>
        <taxon>Pseudomonadati</taxon>
        <taxon>Bacteroidota</taxon>
        <taxon>Chitinophagia</taxon>
        <taxon>Chitinophagales</taxon>
        <taxon>Chitinophagaceae</taxon>
        <taxon>Niabella</taxon>
    </lineage>
</organism>
<dbReference type="SUPFAM" id="SSF81301">
    <property type="entry name" value="Nucleotidyltransferase"/>
    <property type="match status" value="1"/>
</dbReference>
<dbReference type="AlphaFoldDB" id="A0A1G6PT28"/>
<sequence length="135" mass="15568">MEPLASLTKRKISSTARLTRNSKIFKTIISAIQEKKGEQIVSLDLRQITEAVSDFFVICEATSGPQIKSIADNIEYRVKEATGENVYQREGMQTLQWVLMDYVNIVVHIMLPEQRKFYNLEEMWSDSSAKEHKEP</sequence>
<comment type="similarity">
    <text evidence="1 2">Belongs to the Iojap/RsfS family.</text>
</comment>
<dbReference type="HAMAP" id="MF_01477">
    <property type="entry name" value="Iojap_RsfS"/>
    <property type="match status" value="1"/>
</dbReference>
<dbReference type="EMBL" id="FMZO01000004">
    <property type="protein sequence ID" value="SDC82525.1"/>
    <property type="molecule type" value="Genomic_DNA"/>
</dbReference>
<proteinExistence type="inferred from homology"/>
<dbReference type="GO" id="GO:0017148">
    <property type="term" value="P:negative regulation of translation"/>
    <property type="evidence" value="ECO:0007669"/>
    <property type="project" value="UniProtKB-UniRule"/>
</dbReference>
<dbReference type="InterPro" id="IPR043519">
    <property type="entry name" value="NT_sf"/>
</dbReference>
<keyword evidence="4" id="KW-1185">Reference proteome</keyword>
<evidence type="ECO:0000256" key="1">
    <source>
        <dbReference type="ARBA" id="ARBA00010574"/>
    </source>
</evidence>
<keyword evidence="2" id="KW-0963">Cytoplasm</keyword>
<comment type="function">
    <text evidence="2">Functions as a ribosomal silencing factor. Interacts with ribosomal protein uL14 (rplN), blocking formation of intersubunit bridge B8. Prevents association of the 30S and 50S ribosomal subunits and the formation of functional ribosomes, thus repressing translation.</text>
</comment>
<dbReference type="STRING" id="1285928.SAMN04487894_104133"/>
<gene>
    <name evidence="2" type="primary">rsfS</name>
    <name evidence="3" type="ORF">SAMN04487894_104133</name>
</gene>
<evidence type="ECO:0000313" key="4">
    <source>
        <dbReference type="Proteomes" id="UP000198757"/>
    </source>
</evidence>
<dbReference type="RefSeq" id="WP_090389755.1">
    <property type="nucleotide sequence ID" value="NZ_FMZO01000004.1"/>
</dbReference>
<keyword evidence="2" id="KW-0678">Repressor</keyword>